<dbReference type="PANTHER" id="PTHR34989">
    <property type="entry name" value="PROTEIN HDED"/>
    <property type="match status" value="1"/>
</dbReference>
<feature type="transmembrane region" description="Helical" evidence="1">
    <location>
        <begin position="151"/>
        <end position="174"/>
    </location>
</feature>
<accession>A0AAX3ELY6</accession>
<name>A0AAX3ELY6_PAEUR</name>
<feature type="transmembrane region" description="Helical" evidence="1">
    <location>
        <begin position="126"/>
        <end position="145"/>
    </location>
</feature>
<reference evidence="2" key="1">
    <citation type="submission" date="2022-07" db="EMBL/GenBank/DDBJ databases">
        <authorList>
            <person name="Wu T."/>
        </authorList>
    </citation>
    <scope>NUCLEOTIDE SEQUENCE</scope>
    <source>
        <strain evidence="2">SD-1</strain>
    </source>
</reference>
<feature type="transmembrane region" description="Helical" evidence="1">
    <location>
        <begin position="17"/>
        <end position="34"/>
    </location>
</feature>
<evidence type="ECO:0000313" key="2">
    <source>
        <dbReference type="EMBL" id="UYV98124.1"/>
    </source>
</evidence>
<dbReference type="RefSeq" id="WP_069696074.1">
    <property type="nucleotide sequence ID" value="NZ_CP043010.1"/>
</dbReference>
<proteinExistence type="predicted"/>
<feature type="transmembrane region" description="Helical" evidence="1">
    <location>
        <begin position="71"/>
        <end position="89"/>
    </location>
</feature>
<dbReference type="Proteomes" id="UP001163293">
    <property type="component" value="Chromosome"/>
</dbReference>
<dbReference type="Pfam" id="PF03729">
    <property type="entry name" value="DUF308"/>
    <property type="match status" value="2"/>
</dbReference>
<dbReference type="AlphaFoldDB" id="A0AAX3ELY6"/>
<dbReference type="InterPro" id="IPR052712">
    <property type="entry name" value="Acid_resist_chaperone_HdeD"/>
</dbReference>
<organism evidence="2 3">
    <name type="scientific">Paenarthrobacter ureafaciens</name>
    <dbReference type="NCBI Taxonomy" id="37931"/>
    <lineage>
        <taxon>Bacteria</taxon>
        <taxon>Bacillati</taxon>
        <taxon>Actinomycetota</taxon>
        <taxon>Actinomycetes</taxon>
        <taxon>Micrococcales</taxon>
        <taxon>Micrococcaceae</taxon>
        <taxon>Paenarthrobacter</taxon>
    </lineage>
</organism>
<evidence type="ECO:0000256" key="1">
    <source>
        <dbReference type="SAM" id="Phobius"/>
    </source>
</evidence>
<feature type="transmembrane region" description="Helical" evidence="1">
    <location>
        <begin position="95"/>
        <end position="119"/>
    </location>
</feature>
<dbReference type="InterPro" id="IPR005325">
    <property type="entry name" value="DUF308_memb"/>
</dbReference>
<evidence type="ECO:0000313" key="3">
    <source>
        <dbReference type="Proteomes" id="UP001163293"/>
    </source>
</evidence>
<keyword evidence="3" id="KW-1185">Reference proteome</keyword>
<keyword evidence="1" id="KW-1133">Transmembrane helix</keyword>
<keyword evidence="1" id="KW-0472">Membrane</keyword>
<sequence>MSEAVGRKMFKHSGTALLFRGVLAVLFGLLVAALPVATVFALIFVFAIFAITDGLTNIAHYFYDPSRHSRWTMVGGFISIAAGIVALAWPGMTAAALGVLIGLWALVLGLSEIVLAFAARNSVNGWPVWLLTGVVTALFGLLVLVNPGLGFLGMVGMLAAFAVVAGLLLIVCGFKMRRGSTGPLIYAH</sequence>
<feature type="transmembrane region" description="Helical" evidence="1">
    <location>
        <begin position="40"/>
        <end position="59"/>
    </location>
</feature>
<keyword evidence="1" id="KW-0812">Transmembrane</keyword>
<dbReference type="GO" id="GO:0005886">
    <property type="term" value="C:plasma membrane"/>
    <property type="evidence" value="ECO:0007669"/>
    <property type="project" value="TreeGrafter"/>
</dbReference>
<gene>
    <name evidence="2" type="ORF">NL394_02490</name>
</gene>
<dbReference type="EMBL" id="CP101185">
    <property type="protein sequence ID" value="UYV98124.1"/>
    <property type="molecule type" value="Genomic_DNA"/>
</dbReference>
<protein>
    <submittedName>
        <fullName evidence="2">HdeD family acid-resistance protein</fullName>
    </submittedName>
</protein>
<dbReference type="PANTHER" id="PTHR34989:SF1">
    <property type="entry name" value="PROTEIN HDED"/>
    <property type="match status" value="1"/>
</dbReference>